<dbReference type="InterPro" id="IPR018202">
    <property type="entry name" value="Ser_caboxypep_ser_AS"/>
</dbReference>
<dbReference type="InterPro" id="IPR001563">
    <property type="entry name" value="Peptidase_S10"/>
</dbReference>
<dbReference type="Pfam" id="PF00450">
    <property type="entry name" value="Peptidase_S10"/>
    <property type="match status" value="1"/>
</dbReference>
<dbReference type="PRINTS" id="PR00724">
    <property type="entry name" value="CRBOXYPTASEC"/>
</dbReference>
<evidence type="ECO:0000256" key="6">
    <source>
        <dbReference type="ARBA" id="ARBA00023180"/>
    </source>
</evidence>
<dbReference type="SUPFAM" id="SSF53474">
    <property type="entry name" value="alpha/beta-Hydrolases"/>
    <property type="match status" value="1"/>
</dbReference>
<evidence type="ECO:0000256" key="4">
    <source>
        <dbReference type="ARBA" id="ARBA00022729"/>
    </source>
</evidence>
<keyword evidence="5 7" id="KW-0378">Hydrolase</keyword>
<proteinExistence type="inferred from homology"/>
<dbReference type="PANTHER" id="PTHR11802:SF3">
    <property type="entry name" value="RETINOID-INDUCIBLE SERINE CARBOXYPEPTIDASE"/>
    <property type="match status" value="1"/>
</dbReference>
<dbReference type="EC" id="3.4.16.-" evidence="7"/>
<evidence type="ECO:0000256" key="2">
    <source>
        <dbReference type="ARBA" id="ARBA00022645"/>
    </source>
</evidence>
<evidence type="ECO:0000256" key="1">
    <source>
        <dbReference type="ARBA" id="ARBA00009431"/>
    </source>
</evidence>
<comment type="caution">
    <text evidence="9">The sequence shown here is derived from an EMBL/GenBank/DDBJ whole genome shotgun (WGS) entry which is preliminary data.</text>
</comment>
<dbReference type="Gene3D" id="3.40.50.1820">
    <property type="entry name" value="alpha/beta hydrolase"/>
    <property type="match status" value="1"/>
</dbReference>
<organism evidence="9 10">
    <name type="scientific">Acrasis kona</name>
    <dbReference type="NCBI Taxonomy" id="1008807"/>
    <lineage>
        <taxon>Eukaryota</taxon>
        <taxon>Discoba</taxon>
        <taxon>Heterolobosea</taxon>
        <taxon>Tetramitia</taxon>
        <taxon>Eutetramitia</taxon>
        <taxon>Acrasidae</taxon>
        <taxon>Acrasis</taxon>
    </lineage>
</organism>
<reference evidence="9 10" key="1">
    <citation type="submission" date="2024-03" db="EMBL/GenBank/DDBJ databases">
        <title>The Acrasis kona genome and developmental transcriptomes reveal deep origins of eukaryotic multicellular pathways.</title>
        <authorList>
            <person name="Sheikh S."/>
            <person name="Fu C.-J."/>
            <person name="Brown M.W."/>
            <person name="Baldauf S.L."/>
        </authorList>
    </citation>
    <scope>NUCLEOTIDE SEQUENCE [LARGE SCALE GENOMIC DNA]</scope>
    <source>
        <strain evidence="9 10">ATCC MYA-3509</strain>
    </source>
</reference>
<evidence type="ECO:0000256" key="8">
    <source>
        <dbReference type="SAM" id="SignalP"/>
    </source>
</evidence>
<gene>
    <name evidence="9" type="ORF">AKO1_007214</name>
</gene>
<dbReference type="EMBL" id="JAOPGA020000639">
    <property type="protein sequence ID" value="KAL0480180.1"/>
    <property type="molecule type" value="Genomic_DNA"/>
</dbReference>
<dbReference type="AlphaFoldDB" id="A0AAW2YTS1"/>
<dbReference type="GO" id="GO:0006508">
    <property type="term" value="P:proteolysis"/>
    <property type="evidence" value="ECO:0007669"/>
    <property type="project" value="UniProtKB-KW"/>
</dbReference>
<evidence type="ECO:0000256" key="5">
    <source>
        <dbReference type="ARBA" id="ARBA00022801"/>
    </source>
</evidence>
<sequence>MILILLVVLVALTNANFPIPPLPSQIRRSNALYAQPTIPVPPFEVKSAYVNVDQVNNANIFWWGYINKQEELKRGPIVIWLQGGPGGSSLFGDLCEIGPVDACDGTAKPRNSTWLSLTHALMFVDNPVGTGFSYVTNQDGYARDGKQISIQLYQTLLDMYKKNPEFEGLPLYVFSESYGGKMASEFGAYLSEKIQNSVSLANKINFKGVGLGDGWVSPLDCVKSYGTFLKSISHFDSKAAAQCDHYADQIQKALDNQEFEKATGLWGSQEGFYMSKTALNVYNFMRHDSDDLRGLNIYANTVVRKLFNISESITWGMSSGSVFAHMNVAFMQNSISSVDKLLRDKRRVIVFNGQLDIIVDTLCTEAWINRLTWENIEDFKNTDQELIQNSHPVNDPRLSRETKFAYRKKFNNLEYWRILNAGHMVPMDNPVMAYEMLKTVLSEK</sequence>
<dbReference type="GO" id="GO:0004185">
    <property type="term" value="F:serine-type carboxypeptidase activity"/>
    <property type="evidence" value="ECO:0007669"/>
    <property type="project" value="UniProtKB-UniRule"/>
</dbReference>
<keyword evidence="2 7" id="KW-0121">Carboxypeptidase</keyword>
<protein>
    <recommendedName>
        <fullName evidence="7">Carboxypeptidase</fullName>
        <ecNumber evidence="7">3.4.16.-</ecNumber>
    </recommendedName>
</protein>
<feature type="chain" id="PRO_5043531346" description="Carboxypeptidase" evidence="8">
    <location>
        <begin position="16"/>
        <end position="444"/>
    </location>
</feature>
<dbReference type="Proteomes" id="UP001431209">
    <property type="component" value="Unassembled WGS sequence"/>
</dbReference>
<accession>A0AAW2YTS1</accession>
<name>A0AAW2YTS1_9EUKA</name>
<evidence type="ECO:0000256" key="7">
    <source>
        <dbReference type="RuleBase" id="RU361156"/>
    </source>
</evidence>
<keyword evidence="3 7" id="KW-0645">Protease</keyword>
<comment type="similarity">
    <text evidence="1 7">Belongs to the peptidase S10 family.</text>
</comment>
<dbReference type="PROSITE" id="PS00131">
    <property type="entry name" value="CARBOXYPEPT_SER_SER"/>
    <property type="match status" value="1"/>
</dbReference>
<evidence type="ECO:0000313" key="10">
    <source>
        <dbReference type="Proteomes" id="UP001431209"/>
    </source>
</evidence>
<evidence type="ECO:0000256" key="3">
    <source>
        <dbReference type="ARBA" id="ARBA00022670"/>
    </source>
</evidence>
<dbReference type="PANTHER" id="PTHR11802">
    <property type="entry name" value="SERINE PROTEASE FAMILY S10 SERINE CARBOXYPEPTIDASE"/>
    <property type="match status" value="1"/>
</dbReference>
<keyword evidence="6" id="KW-0325">Glycoprotein</keyword>
<keyword evidence="10" id="KW-1185">Reference proteome</keyword>
<keyword evidence="4 8" id="KW-0732">Signal</keyword>
<feature type="signal peptide" evidence="8">
    <location>
        <begin position="1"/>
        <end position="15"/>
    </location>
</feature>
<evidence type="ECO:0000313" key="9">
    <source>
        <dbReference type="EMBL" id="KAL0480180.1"/>
    </source>
</evidence>
<dbReference type="InterPro" id="IPR029058">
    <property type="entry name" value="AB_hydrolase_fold"/>
</dbReference>